<proteinExistence type="inferred from homology"/>
<gene>
    <name evidence="2" type="ORF">GCM10009007_02090</name>
</gene>
<dbReference type="GO" id="GO:0005829">
    <property type="term" value="C:cytosol"/>
    <property type="evidence" value="ECO:0007669"/>
    <property type="project" value="TreeGrafter"/>
</dbReference>
<evidence type="ECO:0000313" key="3">
    <source>
        <dbReference type="Proteomes" id="UP000614287"/>
    </source>
</evidence>
<reference evidence="2" key="1">
    <citation type="journal article" date="2014" name="Int. J. Syst. Evol. Microbiol.">
        <title>Complete genome sequence of Corynebacterium casei LMG S-19264T (=DSM 44701T), isolated from a smear-ripened cheese.</title>
        <authorList>
            <consortium name="US DOE Joint Genome Institute (JGI-PGF)"/>
            <person name="Walter F."/>
            <person name="Albersmeier A."/>
            <person name="Kalinowski J."/>
            <person name="Ruckert C."/>
        </authorList>
    </citation>
    <scope>NUCLEOTIDE SEQUENCE</scope>
    <source>
        <strain evidence="2">KCTC 32501</strain>
    </source>
</reference>
<dbReference type="HAMAP" id="MF_00652">
    <property type="entry name" value="UPF0246"/>
    <property type="match status" value="1"/>
</dbReference>
<dbReference type="Pfam" id="PF03883">
    <property type="entry name" value="H2O2_YaaD"/>
    <property type="match status" value="1"/>
</dbReference>
<name>A0A8J3CM58_9BURK</name>
<dbReference type="EMBL" id="BMZG01000001">
    <property type="protein sequence ID" value="GHA65192.1"/>
    <property type="molecule type" value="Genomic_DNA"/>
</dbReference>
<protein>
    <recommendedName>
        <fullName evidence="1">UPF0246 protein GCM10009007_02090</fullName>
    </recommendedName>
</protein>
<dbReference type="PANTHER" id="PTHR30283">
    <property type="entry name" value="PEROXIDE STRESS RESPONSE PROTEIN YAAA"/>
    <property type="match status" value="1"/>
</dbReference>
<dbReference type="InterPro" id="IPR005583">
    <property type="entry name" value="YaaA"/>
</dbReference>
<dbReference type="Proteomes" id="UP000614287">
    <property type="component" value="Unassembled WGS sequence"/>
</dbReference>
<dbReference type="NCBIfam" id="NF002542">
    <property type="entry name" value="PRK02101.1-3"/>
    <property type="match status" value="1"/>
</dbReference>
<comment type="similarity">
    <text evidence="1">Belongs to the UPF0246 family.</text>
</comment>
<accession>A0A8J3CM58</accession>
<reference evidence="2" key="2">
    <citation type="submission" date="2020-09" db="EMBL/GenBank/DDBJ databases">
        <authorList>
            <person name="Sun Q."/>
            <person name="Kim S."/>
        </authorList>
    </citation>
    <scope>NUCLEOTIDE SEQUENCE</scope>
    <source>
        <strain evidence="2">KCTC 32501</strain>
    </source>
</reference>
<dbReference type="AlphaFoldDB" id="A0A8J3CM58"/>
<keyword evidence="3" id="KW-1185">Reference proteome</keyword>
<sequence length="260" mass="29623">MLVVLSPAKSLDFETPFRVKQATQPQFVKQASVLMKLLRQYDVPELSQLMHISDKLAHLNVARNLEWKPVFDEATAKPAILAFDGDVYLGFDAKTLSARELERAQKVVRTLSGLYGILRPLDLMRAYRLEMGTALANPKGKDLYTFWGDSLTNHLNNELDEHKVPVLINLASDEYFKAVPVKALRHPVIQPVFQEGKNGSYKIVSFFAKRARGVMARFIVQQKIEKPELLKGFTEDGYRFLTEKNGKNGVKQWIFVRESV</sequence>
<dbReference type="RefSeq" id="WP_189490454.1">
    <property type="nucleotide sequence ID" value="NZ_BMZG01000001.1"/>
</dbReference>
<dbReference type="PANTHER" id="PTHR30283:SF4">
    <property type="entry name" value="PEROXIDE STRESS RESISTANCE PROTEIN YAAA"/>
    <property type="match status" value="1"/>
</dbReference>
<dbReference type="GO" id="GO:0033194">
    <property type="term" value="P:response to hydroperoxide"/>
    <property type="evidence" value="ECO:0007669"/>
    <property type="project" value="TreeGrafter"/>
</dbReference>
<organism evidence="2 3">
    <name type="scientific">Formosimonas limnophila</name>
    <dbReference type="NCBI Taxonomy" id="1384487"/>
    <lineage>
        <taxon>Bacteria</taxon>
        <taxon>Pseudomonadati</taxon>
        <taxon>Pseudomonadota</taxon>
        <taxon>Betaproteobacteria</taxon>
        <taxon>Burkholderiales</taxon>
        <taxon>Burkholderiaceae</taxon>
        <taxon>Formosimonas</taxon>
    </lineage>
</organism>
<comment type="caution">
    <text evidence="2">The sequence shown here is derived from an EMBL/GenBank/DDBJ whole genome shotgun (WGS) entry which is preliminary data.</text>
</comment>
<evidence type="ECO:0000313" key="2">
    <source>
        <dbReference type="EMBL" id="GHA65192.1"/>
    </source>
</evidence>
<evidence type="ECO:0000256" key="1">
    <source>
        <dbReference type="HAMAP-Rule" id="MF_00652"/>
    </source>
</evidence>